<dbReference type="InterPro" id="IPR049203">
    <property type="entry name" value="DUF6818"/>
</dbReference>
<evidence type="ECO:0000313" key="3">
    <source>
        <dbReference type="Proteomes" id="UP000266196"/>
    </source>
</evidence>
<evidence type="ECO:0000313" key="2">
    <source>
        <dbReference type="EMBL" id="RHZ05630.1"/>
    </source>
</evidence>
<protein>
    <recommendedName>
        <fullName evidence="1">DUF6818 domain-containing protein</fullName>
    </recommendedName>
</protein>
<dbReference type="VEuPathDB" id="FungiDB:H257_04888"/>
<dbReference type="Pfam" id="PF20681">
    <property type="entry name" value="DUF6818"/>
    <property type="match status" value="1"/>
</dbReference>
<dbReference type="AlphaFoldDB" id="A0A397ETU1"/>
<dbReference type="EMBL" id="QUTE01013001">
    <property type="protein sequence ID" value="RHZ05630.1"/>
    <property type="molecule type" value="Genomic_DNA"/>
</dbReference>
<feature type="domain" description="DUF6818" evidence="1">
    <location>
        <begin position="25"/>
        <end position="102"/>
    </location>
</feature>
<reference evidence="2 3" key="1">
    <citation type="submission" date="2018-08" db="EMBL/GenBank/DDBJ databases">
        <title>Aphanomyces genome sequencing and annotation.</title>
        <authorList>
            <person name="Minardi D."/>
            <person name="Oidtmann B."/>
            <person name="Van Der Giezen M."/>
            <person name="Studholme D.J."/>
        </authorList>
    </citation>
    <scope>NUCLEOTIDE SEQUENCE [LARGE SCALE GENOMIC DNA]</scope>
    <source>
        <strain evidence="2 3">197901</strain>
    </source>
</reference>
<proteinExistence type="predicted"/>
<name>A0A397ETU1_APHAT</name>
<dbReference type="PANTHER" id="PTHR34409:SF1">
    <property type="entry name" value="MYB-LIKE DOMAIN-CONTAINING PROTEIN"/>
    <property type="match status" value="1"/>
</dbReference>
<evidence type="ECO:0000259" key="1">
    <source>
        <dbReference type="Pfam" id="PF20681"/>
    </source>
</evidence>
<gene>
    <name evidence="2" type="ORF">DYB31_012678</name>
</gene>
<comment type="caution">
    <text evidence="2">The sequence shown here is derived from an EMBL/GenBank/DDBJ whole genome shotgun (WGS) entry which is preliminary data.</text>
</comment>
<dbReference type="PANTHER" id="PTHR34409">
    <property type="entry name" value="SET DOMAIN-CONTAINING PROTEIN"/>
    <property type="match status" value="1"/>
</dbReference>
<sequence length="255" mass="29274">MPRRGKGWCPASTELMLDKIELFLPAGRNGWAKVADAYNTDGKAFPKRDIDSLRRKFATLKNHAKPTGHPECPPDVRRAKRNSRDIDNNVGVCSMEDEDADEEVDDAMDEPFDVAECDVSLHEDDQLSTSAHIRDRLIFVIDDKPNRTGLPRNELIELGKDLKRQRATESSGMLSNVARKRQSLDKFIAGAAEADAKASSDFMSMMMIMEARSTEREEQRHIREMEWRAEERVRQDRRDELHMMLMAKLFDSKHK</sequence>
<dbReference type="Proteomes" id="UP000266196">
    <property type="component" value="Unassembled WGS sequence"/>
</dbReference>
<accession>A0A397ETU1</accession>
<organism evidence="2 3">
    <name type="scientific">Aphanomyces astaci</name>
    <name type="common">Crayfish plague agent</name>
    <dbReference type="NCBI Taxonomy" id="112090"/>
    <lineage>
        <taxon>Eukaryota</taxon>
        <taxon>Sar</taxon>
        <taxon>Stramenopiles</taxon>
        <taxon>Oomycota</taxon>
        <taxon>Saprolegniomycetes</taxon>
        <taxon>Saprolegniales</taxon>
        <taxon>Verrucalvaceae</taxon>
        <taxon>Aphanomyces</taxon>
    </lineage>
</organism>